<proteinExistence type="inferred from homology"/>
<evidence type="ECO:0000256" key="6">
    <source>
        <dbReference type="SAM" id="MobiDB-lite"/>
    </source>
</evidence>
<evidence type="ECO:0000256" key="5">
    <source>
        <dbReference type="RuleBase" id="RU004404"/>
    </source>
</evidence>
<dbReference type="InterPro" id="IPR029045">
    <property type="entry name" value="ClpP/crotonase-like_dom_sf"/>
</dbReference>
<dbReference type="Pfam" id="PF17804">
    <property type="entry name" value="TSP_NTD"/>
    <property type="match status" value="1"/>
</dbReference>
<feature type="domain" description="PDZ" evidence="7">
    <location>
        <begin position="242"/>
        <end position="319"/>
    </location>
</feature>
<organism evidence="8 9">
    <name type="scientific">Dyadobacter frigoris</name>
    <dbReference type="NCBI Taxonomy" id="2576211"/>
    <lineage>
        <taxon>Bacteria</taxon>
        <taxon>Pseudomonadati</taxon>
        <taxon>Bacteroidota</taxon>
        <taxon>Cytophagia</taxon>
        <taxon>Cytophagales</taxon>
        <taxon>Spirosomataceae</taxon>
        <taxon>Dyadobacter</taxon>
    </lineage>
</organism>
<evidence type="ECO:0000256" key="1">
    <source>
        <dbReference type="ARBA" id="ARBA00009179"/>
    </source>
</evidence>
<feature type="compositionally biased region" description="Basic and acidic residues" evidence="6">
    <location>
        <begin position="661"/>
        <end position="673"/>
    </location>
</feature>
<dbReference type="Proteomes" id="UP000304900">
    <property type="component" value="Unassembled WGS sequence"/>
</dbReference>
<comment type="caution">
    <text evidence="8">The sequence shown here is derived from an EMBL/GenBank/DDBJ whole genome shotgun (WGS) entry which is preliminary data.</text>
</comment>
<dbReference type="GO" id="GO:0007165">
    <property type="term" value="P:signal transduction"/>
    <property type="evidence" value="ECO:0007669"/>
    <property type="project" value="TreeGrafter"/>
</dbReference>
<comment type="similarity">
    <text evidence="1 5">Belongs to the peptidase S41A family.</text>
</comment>
<dbReference type="InterPro" id="IPR004447">
    <property type="entry name" value="Peptidase_S41A"/>
</dbReference>
<dbReference type="InterPro" id="IPR036034">
    <property type="entry name" value="PDZ_sf"/>
</dbReference>
<evidence type="ECO:0000313" key="9">
    <source>
        <dbReference type="Proteomes" id="UP000304900"/>
    </source>
</evidence>
<keyword evidence="2 5" id="KW-0645">Protease</keyword>
<dbReference type="Pfam" id="PF03572">
    <property type="entry name" value="Peptidase_S41"/>
    <property type="match status" value="1"/>
</dbReference>
<name>A0A4V6BIZ1_9BACT</name>
<feature type="region of interest" description="Disordered" evidence="6">
    <location>
        <begin position="633"/>
        <end position="681"/>
    </location>
</feature>
<keyword evidence="3 5" id="KW-0378">Hydrolase</keyword>
<dbReference type="SUPFAM" id="SSF52096">
    <property type="entry name" value="ClpP/crotonase"/>
    <property type="match status" value="1"/>
</dbReference>
<dbReference type="InterPro" id="IPR020992">
    <property type="entry name" value="Tail_Prtase_C"/>
</dbReference>
<dbReference type="GO" id="GO:0008236">
    <property type="term" value="F:serine-type peptidase activity"/>
    <property type="evidence" value="ECO:0007669"/>
    <property type="project" value="UniProtKB-KW"/>
</dbReference>
<feature type="compositionally biased region" description="Basic and acidic residues" evidence="6">
    <location>
        <begin position="633"/>
        <end position="643"/>
    </location>
</feature>
<dbReference type="PANTHER" id="PTHR32060">
    <property type="entry name" value="TAIL-SPECIFIC PROTEASE"/>
    <property type="match status" value="1"/>
</dbReference>
<dbReference type="PANTHER" id="PTHR32060:SF22">
    <property type="entry name" value="CARBOXYL-TERMINAL-PROCESSING PEPTIDASE 3, CHLOROPLASTIC"/>
    <property type="match status" value="1"/>
</dbReference>
<dbReference type="SMART" id="SM00228">
    <property type="entry name" value="PDZ"/>
    <property type="match status" value="1"/>
</dbReference>
<keyword evidence="4 5" id="KW-0720">Serine protease</keyword>
<dbReference type="GO" id="GO:0030288">
    <property type="term" value="C:outer membrane-bounded periplasmic space"/>
    <property type="evidence" value="ECO:0007669"/>
    <property type="project" value="TreeGrafter"/>
</dbReference>
<dbReference type="Gene3D" id="2.30.42.10">
    <property type="match status" value="1"/>
</dbReference>
<dbReference type="RefSeq" id="WP_137344088.1">
    <property type="nucleotide sequence ID" value="NZ_SZVO01000023.1"/>
</dbReference>
<accession>A0A4V6BIZ1</accession>
<evidence type="ECO:0000259" key="7">
    <source>
        <dbReference type="PROSITE" id="PS50106"/>
    </source>
</evidence>
<evidence type="ECO:0000256" key="3">
    <source>
        <dbReference type="ARBA" id="ARBA00022801"/>
    </source>
</evidence>
<dbReference type="CDD" id="cd07560">
    <property type="entry name" value="Peptidase_S41_CPP"/>
    <property type="match status" value="1"/>
</dbReference>
<dbReference type="OrthoDB" id="9812068at2"/>
<dbReference type="CDD" id="cd06782">
    <property type="entry name" value="cpPDZ_CPP-like"/>
    <property type="match status" value="1"/>
</dbReference>
<dbReference type="NCBIfam" id="TIGR00225">
    <property type="entry name" value="prc"/>
    <property type="match status" value="1"/>
</dbReference>
<gene>
    <name evidence="8" type="ORF">FDK13_31955</name>
</gene>
<evidence type="ECO:0000256" key="4">
    <source>
        <dbReference type="ARBA" id="ARBA00022825"/>
    </source>
</evidence>
<dbReference type="SUPFAM" id="SSF50156">
    <property type="entry name" value="PDZ domain-like"/>
    <property type="match status" value="1"/>
</dbReference>
<dbReference type="EMBL" id="SZVO01000023">
    <property type="protein sequence ID" value="TKT86663.1"/>
    <property type="molecule type" value="Genomic_DNA"/>
</dbReference>
<evidence type="ECO:0000313" key="8">
    <source>
        <dbReference type="EMBL" id="TKT86663.1"/>
    </source>
</evidence>
<keyword evidence="9" id="KW-1185">Reference proteome</keyword>
<dbReference type="InterPro" id="IPR040573">
    <property type="entry name" value="TSP_N"/>
</dbReference>
<evidence type="ECO:0000256" key="2">
    <source>
        <dbReference type="ARBA" id="ARBA00022670"/>
    </source>
</evidence>
<dbReference type="FunFam" id="3.90.226.10:FF:000090">
    <property type="entry name" value="Tail-specific protease"/>
    <property type="match status" value="1"/>
</dbReference>
<dbReference type="Gene3D" id="3.90.226.10">
    <property type="entry name" value="2-enoyl-CoA Hydratase, Chain A, domain 1"/>
    <property type="match status" value="1"/>
</dbReference>
<reference evidence="8 9" key="1">
    <citation type="submission" date="2019-05" db="EMBL/GenBank/DDBJ databases">
        <title>Dyadobacter AR-3-8 sp. nov., isolated from arctic soil.</title>
        <authorList>
            <person name="Chaudhary D.K."/>
        </authorList>
    </citation>
    <scope>NUCLEOTIDE SEQUENCE [LARGE SCALE GENOMIC DNA]</scope>
    <source>
        <strain evidence="8 9">AR-3-8</strain>
    </source>
</reference>
<feature type="compositionally biased region" description="Acidic residues" evidence="6">
    <location>
        <begin position="651"/>
        <end position="660"/>
    </location>
</feature>
<protein>
    <submittedName>
        <fullName evidence="8">Tail-specific protease</fullName>
    </submittedName>
</protein>
<dbReference type="Pfam" id="PF00595">
    <property type="entry name" value="PDZ"/>
    <property type="match status" value="1"/>
</dbReference>
<dbReference type="PROSITE" id="PS50106">
    <property type="entry name" value="PDZ"/>
    <property type="match status" value="1"/>
</dbReference>
<dbReference type="Pfam" id="PF11818">
    <property type="entry name" value="DUF3340"/>
    <property type="match status" value="1"/>
</dbReference>
<dbReference type="GO" id="GO:0004175">
    <property type="term" value="F:endopeptidase activity"/>
    <property type="evidence" value="ECO:0007669"/>
    <property type="project" value="TreeGrafter"/>
</dbReference>
<dbReference type="SMART" id="SM00245">
    <property type="entry name" value="TSPc"/>
    <property type="match status" value="1"/>
</dbReference>
<dbReference type="AlphaFoldDB" id="A0A4V6BIZ1"/>
<dbReference type="InterPro" id="IPR005151">
    <property type="entry name" value="Tail-specific_protease"/>
</dbReference>
<dbReference type="GO" id="GO:0006508">
    <property type="term" value="P:proteolysis"/>
    <property type="evidence" value="ECO:0007669"/>
    <property type="project" value="UniProtKB-KW"/>
</dbReference>
<sequence>MKKYLITLIPVVLLGWQRGPVQQNAIVTTETSLAEDIKPTAAQYKAEELSTRILSNYHYRKTKLNDSLSSAIFDKYIDGIDHGRLYYLASDMAEFEKYRYSFDDFLQKRELDVPFNMYNLFRKRYQERSEYIQTLLKTPKPFDYTVDESLNTDREKVAWAKSNEELNDTWRKYLKSEALDLKLAGKADSSVVKTMSDRYKNRDRGLSRIRTEQVFQMFMNAYAESLDPHTSYMAPTSADRFKQEMSQSVEGIGALLREEDNYIKIVEVIPGGPAFKGKQLKKEDKIIGVAQGDDGKFVDLVGWFVDDAVKLIKGAKGTVVRLQILSADALSSTPPKEIRLVREKIKLEDSRAKKEIVSVNNGNKDYKIGVIDVPLFYRDFEGAQQKEKEFSSTTRDVQKIITELQAENVDGIVIDLRNNGGGSLTEAVSLTGLFINRGPVVQVKEGQGEVEVQSDNDPTVAYNGPMAVMVNRFSASASEIFAAAIQDYKRGIIVGEQTYGKGTVQTLIDLNQWVPKETDQLGQVKLTVAKFYRINGSSTQLKGVMPDLEMPTAFKVNEYGEGSQPSALPWDQIASSKYEATNDISEKIVSQLRDKHNHRLKSDEELKTLVKTMDEFKKARENKTVSLLESKRKVERDEAEKKRAALKQLGEESDDEDEDSADAKPKTADAPKEAKKKKDIYITETGRMLADLIVISKEPSLAGAKKK</sequence>
<dbReference type="InterPro" id="IPR001478">
    <property type="entry name" value="PDZ"/>
</dbReference>